<dbReference type="PANTHER" id="PTHR34825:SF1">
    <property type="entry name" value="AAA-ATPASE-LIKE DOMAIN-CONTAINING PROTEIN"/>
    <property type="match status" value="1"/>
</dbReference>
<dbReference type="SUPFAM" id="SSF52540">
    <property type="entry name" value="P-loop containing nucleoside triphosphate hydrolases"/>
    <property type="match status" value="1"/>
</dbReference>
<gene>
    <name evidence="3" type="ORF">g.12034</name>
</gene>
<proteinExistence type="predicted"/>
<feature type="domain" description="AAA-ATPase-like" evidence="2">
    <location>
        <begin position="35"/>
        <end position="90"/>
    </location>
</feature>
<evidence type="ECO:0000259" key="2">
    <source>
        <dbReference type="Pfam" id="PF09820"/>
    </source>
</evidence>
<evidence type="ECO:0000256" key="1">
    <source>
        <dbReference type="SAM" id="SignalP"/>
    </source>
</evidence>
<sequence length="495" mass="57172">MLNLFLLLVFIVVVSTDDDTVESEETFQRFNVRSSDFAEIVSTASFVDKSMYIKTFVEDSGIVVITAPHRFGKSTNLNMLKRFLEIEVDEEGIKKSKTKNIREPVRDTENYALFVNNKLKIAMNETFMNYHFGKHPVISVDFEFDNIHVMSYDIAIDQVKYSIHRSFTEHHYLKKSDRLNSEEKMIVKNWCSTSGYSKMTETEVTDSLRLLSRLLYRHYDNRRVYVLIDNFDLPAVNALLFAETEDIMGGIYRLISSVVLKVLQKNFHAHRGLISGISYIAGSPALYSLGYVSVCRFLEDHSYAGFHGLTKNESIELFSREVFNLSSVLMDLAETNYGGYQSCGNVTIYNLWSVIHLLLTKEARDYWAGPGMFFNLENLLRAPSIQKEIIFLSKGMDRKVRLKKIYAPDDVIRLRDLILKPELHKDIHNADLALAFLVELGYLTYVPTAQSFLGRKRVKIPNKEMRRHVLQQMKKYKKHYGAIEEQLGYAARSVD</sequence>
<reference evidence="3" key="1">
    <citation type="submission" date="2015-11" db="EMBL/GenBank/DDBJ databases">
        <title>De novo transcriptome assembly of four potential Pierce s Disease insect vectors from Arizona vineyards.</title>
        <authorList>
            <person name="Tassone E.E."/>
        </authorList>
    </citation>
    <scope>NUCLEOTIDE SEQUENCE</scope>
</reference>
<dbReference type="AlphaFoldDB" id="A0A1B6FPI2"/>
<dbReference type="InterPro" id="IPR018631">
    <property type="entry name" value="AAA-ATPase-like_dom"/>
</dbReference>
<feature type="chain" id="PRO_5008582990" description="AAA-ATPase-like domain-containing protein" evidence="1">
    <location>
        <begin position="17"/>
        <end position="495"/>
    </location>
</feature>
<dbReference type="Pfam" id="PF09820">
    <property type="entry name" value="AAA-ATPase_like"/>
    <property type="match status" value="1"/>
</dbReference>
<evidence type="ECO:0000313" key="3">
    <source>
        <dbReference type="EMBL" id="JAS52108.1"/>
    </source>
</evidence>
<dbReference type="PANTHER" id="PTHR34825">
    <property type="entry name" value="CONSERVED PROTEIN, WITH A WEAK D-GALACTARATE DEHYDRATASE/ALTRONATE HYDROLASE DOMAIN"/>
    <property type="match status" value="1"/>
</dbReference>
<name>A0A1B6FPI2_9HEMI</name>
<organism evidence="3">
    <name type="scientific">Cuerna arida</name>
    <dbReference type="NCBI Taxonomy" id="1464854"/>
    <lineage>
        <taxon>Eukaryota</taxon>
        <taxon>Metazoa</taxon>
        <taxon>Ecdysozoa</taxon>
        <taxon>Arthropoda</taxon>
        <taxon>Hexapoda</taxon>
        <taxon>Insecta</taxon>
        <taxon>Pterygota</taxon>
        <taxon>Neoptera</taxon>
        <taxon>Paraneoptera</taxon>
        <taxon>Hemiptera</taxon>
        <taxon>Auchenorrhyncha</taxon>
        <taxon>Membracoidea</taxon>
        <taxon>Cicadellidae</taxon>
        <taxon>Cicadellinae</taxon>
        <taxon>Proconiini</taxon>
        <taxon>Cuerna</taxon>
    </lineage>
</organism>
<keyword evidence="1" id="KW-0732">Signal</keyword>
<protein>
    <recommendedName>
        <fullName evidence="2">AAA-ATPase-like domain-containing protein</fullName>
    </recommendedName>
</protein>
<dbReference type="EMBL" id="GECZ01017661">
    <property type="protein sequence ID" value="JAS52108.1"/>
    <property type="molecule type" value="Transcribed_RNA"/>
</dbReference>
<feature type="signal peptide" evidence="1">
    <location>
        <begin position="1"/>
        <end position="16"/>
    </location>
</feature>
<dbReference type="InterPro" id="IPR027417">
    <property type="entry name" value="P-loop_NTPase"/>
</dbReference>
<accession>A0A1B6FPI2</accession>